<dbReference type="Pfam" id="PF08519">
    <property type="entry name" value="RFC1"/>
    <property type="match status" value="1"/>
</dbReference>
<keyword evidence="12" id="KW-1185">Reference proteome</keyword>
<dbReference type="GO" id="GO:0003689">
    <property type="term" value="F:DNA clamp loader activity"/>
    <property type="evidence" value="ECO:0007669"/>
    <property type="project" value="UniProtKB-UniRule"/>
</dbReference>
<evidence type="ECO:0000256" key="3">
    <source>
        <dbReference type="ARBA" id="ARBA00020401"/>
    </source>
</evidence>
<dbReference type="InterPro" id="IPR047854">
    <property type="entry name" value="RFC_lid"/>
</dbReference>
<name>A0A7M7KG25_VARDE</name>
<feature type="region of interest" description="Disordered" evidence="9">
    <location>
        <begin position="1023"/>
        <end position="1052"/>
    </location>
</feature>
<evidence type="ECO:0000313" key="12">
    <source>
        <dbReference type="Proteomes" id="UP000594260"/>
    </source>
</evidence>
<evidence type="ECO:0000256" key="7">
    <source>
        <dbReference type="ARBA" id="ARBA00023242"/>
    </source>
</evidence>
<evidence type="ECO:0000259" key="10">
    <source>
        <dbReference type="PROSITE" id="PS50172"/>
    </source>
</evidence>
<feature type="compositionally biased region" description="Basic residues" evidence="9">
    <location>
        <begin position="1023"/>
        <end position="1034"/>
    </location>
</feature>
<dbReference type="CDD" id="cd00009">
    <property type="entry name" value="AAA"/>
    <property type="match status" value="1"/>
</dbReference>
<dbReference type="GO" id="GO:0016887">
    <property type="term" value="F:ATP hydrolysis activity"/>
    <property type="evidence" value="ECO:0007669"/>
    <property type="project" value="InterPro"/>
</dbReference>
<dbReference type="GO" id="GO:0006260">
    <property type="term" value="P:DNA replication"/>
    <property type="evidence" value="ECO:0007669"/>
    <property type="project" value="UniProtKB-KW"/>
</dbReference>
<evidence type="ECO:0000256" key="9">
    <source>
        <dbReference type="SAM" id="MobiDB-lite"/>
    </source>
</evidence>
<feature type="compositionally biased region" description="Basic and acidic residues" evidence="9">
    <location>
        <begin position="184"/>
        <end position="235"/>
    </location>
</feature>
<dbReference type="SMART" id="SM00292">
    <property type="entry name" value="BRCT"/>
    <property type="match status" value="1"/>
</dbReference>
<dbReference type="RefSeq" id="XP_022660514.1">
    <property type="nucleotide sequence ID" value="XM_022804779.1"/>
</dbReference>
<dbReference type="PANTHER" id="PTHR23389:SF6">
    <property type="entry name" value="REPLICATION FACTOR C SUBUNIT 1"/>
    <property type="match status" value="1"/>
</dbReference>
<dbReference type="GeneID" id="111250094"/>
<keyword evidence="4 8" id="KW-0235">DNA replication</keyword>
<dbReference type="InterPro" id="IPR036420">
    <property type="entry name" value="BRCT_dom_sf"/>
</dbReference>
<feature type="compositionally biased region" description="Basic and acidic residues" evidence="9">
    <location>
        <begin position="165"/>
        <end position="176"/>
    </location>
</feature>
<comment type="similarity">
    <text evidence="2 8">Belongs to the activator 1 large subunit family.</text>
</comment>
<dbReference type="FunFam" id="3.40.50.300:FF:000395">
    <property type="entry name" value="Replication factor C subunit 1"/>
    <property type="match status" value="1"/>
</dbReference>
<dbReference type="GO" id="GO:0003677">
    <property type="term" value="F:DNA binding"/>
    <property type="evidence" value="ECO:0007669"/>
    <property type="project" value="InterPro"/>
</dbReference>
<evidence type="ECO:0000256" key="5">
    <source>
        <dbReference type="ARBA" id="ARBA00022741"/>
    </source>
</evidence>
<dbReference type="PIRSF" id="PIRSF036578">
    <property type="entry name" value="RFC1"/>
    <property type="match status" value="1"/>
</dbReference>
<dbReference type="SMART" id="SM00382">
    <property type="entry name" value="AAA"/>
    <property type="match status" value="1"/>
</dbReference>
<dbReference type="CDD" id="cd18140">
    <property type="entry name" value="HLD_clamp_RFC"/>
    <property type="match status" value="1"/>
</dbReference>
<comment type="subcellular location">
    <subcellularLocation>
        <location evidence="1 8">Nucleus</location>
    </subcellularLocation>
</comment>
<dbReference type="Proteomes" id="UP000594260">
    <property type="component" value="Unplaced"/>
</dbReference>
<evidence type="ECO:0000256" key="1">
    <source>
        <dbReference type="ARBA" id="ARBA00004123"/>
    </source>
</evidence>
<sequence length="1064" mass="118165">MDIRKFFGATGSSKKVLSGGKAARKDHDSNEYTDKNTKGASINTEKKTPIKPGSSEKYRKLTTTTITTGKSVTKSSPTSKQSLRESKDLSNEETAKYEEGGNRRAKRLGKNGTSRAQVVHDISDSSESDNEVTMSTSQDSLSATPTKKPRKEAVSPADYFSNRTGLKEGHQPKELPIKLSYPGKLRESNRSPRERNGKSEKSLNHSDSSDVSENRKKGVTTEKRRVETYSKEQSTKRKRLHDNDEVSSEEAESKPRVPKERRKTEETAGRDRSNSTFKESEIKQTARRTIKTKKNRKQEDDEEAMEVDDDASTTVRSPKVTPMLKEARRSQGSNYMAYLNREPPRHLGERAHPPGSPNCLKGFVVVMTGVMDYVEKDEIKEVVERCGGRITGNVSGKTTHLIAGRDAGPAKISKAEAVGAQVVDELGWFDLVESKTDKVKAFAAKKIADPVEDLMRDLEDTEQQTPSNKAKIGDSMGSKVKFSKVETFGEASKKNDKNAIMAKEDEVVDHSLSDTNRQASGLMWVDKYMPVDTKHIIGQQGDKSNVAKLRQWLTKWSANEKPVFAGKFNRGTMDGSGMKAALLSGPPGVGKTTTAHLVAKELHLDVIELNASDTRSKRSLSEKVTTFLRNHTLAEGTNKRHVLVMDEVDGMAGNEDRGGVAELIHLIKTTKVPIICICNDRSHPKMRSLVHYCFDLRFYKPQPKQIQAALMSICFKEGYKVSPKILEEIVIASNQDIRQCIHNLNLYCALQKANTDAKPTAGSSDKPDGAKGVMPIKDVRLGPFDAIKKLLVTSEGGGKMSLNERQSLFFNDYNAIPLFIQENYVQVTPEPKVSKIEHLWRLARASESICYGDTVEKVIRSNNAWALLPTQALFSAVIPSDEVRGNLRSMINFPRWFGQYSSSAKHRRQAQALHTHMSCRISADIFETAATYLPVITRKLIEPLIREGEAGVDKVMAVMSAYSLQRADMDAISELTTWGAATDRDRDPLQGVSSKVKAKLTRTLNKELMLPYATDDMIKAGGKKVKKEPKKGTKAVKEDTEATEGIEEEDEFADEDAIAAMDFM</sequence>
<dbReference type="Pfam" id="PF00004">
    <property type="entry name" value="AAA"/>
    <property type="match status" value="1"/>
</dbReference>
<dbReference type="GO" id="GO:0005634">
    <property type="term" value="C:nucleus"/>
    <property type="evidence" value="ECO:0007669"/>
    <property type="project" value="UniProtKB-SubCell"/>
</dbReference>
<dbReference type="InterPro" id="IPR027417">
    <property type="entry name" value="P-loop_NTPase"/>
</dbReference>
<dbReference type="InterPro" id="IPR003593">
    <property type="entry name" value="AAA+_ATPase"/>
</dbReference>
<accession>A0A7M7KG25</accession>
<reference evidence="11" key="1">
    <citation type="submission" date="2021-01" db="UniProtKB">
        <authorList>
            <consortium name="EnsemblMetazoa"/>
        </authorList>
    </citation>
    <scope>IDENTIFICATION</scope>
</reference>
<feature type="compositionally biased region" description="Basic and acidic residues" evidence="9">
    <location>
        <begin position="82"/>
        <end position="102"/>
    </location>
</feature>
<dbReference type="SUPFAM" id="SSF52540">
    <property type="entry name" value="P-loop containing nucleoside triphosphate hydrolases"/>
    <property type="match status" value="1"/>
</dbReference>
<evidence type="ECO:0000313" key="11">
    <source>
        <dbReference type="EnsemblMetazoa" id="XP_022660514"/>
    </source>
</evidence>
<dbReference type="Pfam" id="PF00533">
    <property type="entry name" value="BRCT"/>
    <property type="match status" value="1"/>
</dbReference>
<keyword evidence="5 8" id="KW-0547">Nucleotide-binding</keyword>
<dbReference type="Gene3D" id="1.20.272.10">
    <property type="match status" value="1"/>
</dbReference>
<feature type="compositionally biased region" description="Low complexity" evidence="9">
    <location>
        <begin position="61"/>
        <end position="76"/>
    </location>
</feature>
<dbReference type="SUPFAM" id="SSF52113">
    <property type="entry name" value="BRCT domain"/>
    <property type="match status" value="1"/>
</dbReference>
<evidence type="ECO:0000256" key="4">
    <source>
        <dbReference type="ARBA" id="ARBA00022705"/>
    </source>
</evidence>
<dbReference type="Gene3D" id="1.10.8.60">
    <property type="match status" value="1"/>
</dbReference>
<feature type="compositionally biased region" description="Basic residues" evidence="9">
    <location>
        <begin position="285"/>
        <end position="296"/>
    </location>
</feature>
<proteinExistence type="inferred from homology"/>
<feature type="compositionally biased region" description="Acidic residues" evidence="9">
    <location>
        <begin position="1041"/>
        <end position="1052"/>
    </location>
</feature>
<keyword evidence="6 8" id="KW-0067">ATP-binding</keyword>
<dbReference type="InterPro" id="IPR003959">
    <property type="entry name" value="ATPase_AAA_core"/>
</dbReference>
<dbReference type="InterPro" id="IPR013725">
    <property type="entry name" value="DNA_replication_fac_RFC1_C"/>
</dbReference>
<feature type="domain" description="BRCT" evidence="10">
    <location>
        <begin position="355"/>
        <end position="429"/>
    </location>
</feature>
<dbReference type="EnsemblMetazoa" id="XM_022804779">
    <property type="protein sequence ID" value="XP_022660514"/>
    <property type="gene ID" value="LOC111250094"/>
</dbReference>
<dbReference type="Gene3D" id="3.40.50.10190">
    <property type="entry name" value="BRCT domain"/>
    <property type="match status" value="1"/>
</dbReference>
<feature type="region of interest" description="Disordered" evidence="9">
    <location>
        <begin position="1"/>
        <end position="320"/>
    </location>
</feature>
<feature type="compositionally biased region" description="Basic and acidic residues" evidence="9">
    <location>
        <begin position="251"/>
        <end position="284"/>
    </location>
</feature>
<dbReference type="PANTHER" id="PTHR23389">
    <property type="entry name" value="CHROMOSOME TRANSMISSION FIDELITY FACTOR 18"/>
    <property type="match status" value="1"/>
</dbReference>
<evidence type="ECO:0000256" key="6">
    <source>
        <dbReference type="ARBA" id="ARBA00022840"/>
    </source>
</evidence>
<organism evidence="11 12">
    <name type="scientific">Varroa destructor</name>
    <name type="common">Honeybee mite</name>
    <dbReference type="NCBI Taxonomy" id="109461"/>
    <lineage>
        <taxon>Eukaryota</taxon>
        <taxon>Metazoa</taxon>
        <taxon>Ecdysozoa</taxon>
        <taxon>Arthropoda</taxon>
        <taxon>Chelicerata</taxon>
        <taxon>Arachnida</taxon>
        <taxon>Acari</taxon>
        <taxon>Parasitiformes</taxon>
        <taxon>Mesostigmata</taxon>
        <taxon>Gamasina</taxon>
        <taxon>Dermanyssoidea</taxon>
        <taxon>Varroidae</taxon>
        <taxon>Varroa</taxon>
    </lineage>
</organism>
<keyword evidence="7 8" id="KW-0539">Nucleus</keyword>
<feature type="compositionally biased region" description="Basic and acidic residues" evidence="9">
    <location>
        <begin position="23"/>
        <end position="37"/>
    </location>
</feature>
<dbReference type="GO" id="GO:0006281">
    <property type="term" value="P:DNA repair"/>
    <property type="evidence" value="ECO:0007669"/>
    <property type="project" value="InterPro"/>
</dbReference>
<dbReference type="GO" id="GO:0005524">
    <property type="term" value="F:ATP binding"/>
    <property type="evidence" value="ECO:0007669"/>
    <property type="project" value="UniProtKB-UniRule"/>
</dbReference>
<dbReference type="InterPro" id="IPR001357">
    <property type="entry name" value="BRCT_dom"/>
</dbReference>
<dbReference type="InterPro" id="IPR008921">
    <property type="entry name" value="DNA_pol3_clamp-load_cplx_C"/>
</dbReference>
<feature type="compositionally biased region" description="Basic and acidic residues" evidence="9">
    <location>
        <begin position="44"/>
        <end position="59"/>
    </location>
</feature>
<dbReference type="SUPFAM" id="SSF48019">
    <property type="entry name" value="post-AAA+ oligomerization domain-like"/>
    <property type="match status" value="1"/>
</dbReference>
<dbReference type="PROSITE" id="PS50172">
    <property type="entry name" value="BRCT"/>
    <property type="match status" value="1"/>
</dbReference>
<dbReference type="FunFam" id="1.20.272.10:FF:000005">
    <property type="entry name" value="Replication factor C subunit 1"/>
    <property type="match status" value="1"/>
</dbReference>
<dbReference type="GO" id="GO:0005663">
    <property type="term" value="C:DNA replication factor C complex"/>
    <property type="evidence" value="ECO:0007669"/>
    <property type="project" value="InterPro"/>
</dbReference>
<dbReference type="AlphaFoldDB" id="A0A7M7KG25"/>
<dbReference type="Gene3D" id="3.40.50.300">
    <property type="entry name" value="P-loop containing nucleotide triphosphate hydrolases"/>
    <property type="match status" value="1"/>
</dbReference>
<dbReference type="Pfam" id="PF25361">
    <property type="entry name" value="AAA_lid_RFC1"/>
    <property type="match status" value="1"/>
</dbReference>
<evidence type="ECO:0000256" key="8">
    <source>
        <dbReference type="PIRNR" id="PIRNR036578"/>
    </source>
</evidence>
<feature type="compositionally biased region" description="Polar residues" evidence="9">
    <location>
        <begin position="131"/>
        <end position="145"/>
    </location>
</feature>
<protein>
    <recommendedName>
        <fullName evidence="3 8">Replication factor C subunit 1</fullName>
    </recommendedName>
</protein>
<feature type="compositionally biased region" description="Acidic residues" evidence="9">
    <location>
        <begin position="300"/>
        <end position="311"/>
    </location>
</feature>
<dbReference type="InterPro" id="IPR012178">
    <property type="entry name" value="RFC1"/>
</dbReference>
<evidence type="ECO:0000256" key="2">
    <source>
        <dbReference type="ARBA" id="ARBA00006116"/>
    </source>
</evidence>